<feature type="region of interest" description="Disordered" evidence="1">
    <location>
        <begin position="1"/>
        <end position="20"/>
    </location>
</feature>
<proteinExistence type="predicted"/>
<name>A0A0A8Y0J8_ARUDO</name>
<reference evidence="2" key="2">
    <citation type="journal article" date="2015" name="Data Brief">
        <title>Shoot transcriptome of the giant reed, Arundo donax.</title>
        <authorList>
            <person name="Barrero R.A."/>
            <person name="Guerrero F.D."/>
            <person name="Moolhuijzen P."/>
            <person name="Goolsby J.A."/>
            <person name="Tidwell J."/>
            <person name="Bellgard S.E."/>
            <person name="Bellgard M.I."/>
        </authorList>
    </citation>
    <scope>NUCLEOTIDE SEQUENCE</scope>
    <source>
        <tissue evidence="2">Shoot tissue taken approximately 20 cm above the soil surface</tissue>
    </source>
</reference>
<dbReference type="AlphaFoldDB" id="A0A0A8Y0J8"/>
<dbReference type="EMBL" id="GBRH01278246">
    <property type="protein sequence ID" value="JAD19649.1"/>
    <property type="molecule type" value="Transcribed_RNA"/>
</dbReference>
<sequence>MCNSTVQYTEKPTTEKHPNTNFFPGELEVILGTVG</sequence>
<accession>A0A0A8Y0J8</accession>
<reference evidence="2" key="1">
    <citation type="submission" date="2014-09" db="EMBL/GenBank/DDBJ databases">
        <authorList>
            <person name="Magalhaes I.L.F."/>
            <person name="Oliveira U."/>
            <person name="Santos F.R."/>
            <person name="Vidigal T.H.D.A."/>
            <person name="Brescovit A.D."/>
            <person name="Santos A.J."/>
        </authorList>
    </citation>
    <scope>NUCLEOTIDE SEQUENCE</scope>
    <source>
        <tissue evidence="2">Shoot tissue taken approximately 20 cm above the soil surface</tissue>
    </source>
</reference>
<organism evidence="2">
    <name type="scientific">Arundo donax</name>
    <name type="common">Giant reed</name>
    <name type="synonym">Donax arundinaceus</name>
    <dbReference type="NCBI Taxonomy" id="35708"/>
    <lineage>
        <taxon>Eukaryota</taxon>
        <taxon>Viridiplantae</taxon>
        <taxon>Streptophyta</taxon>
        <taxon>Embryophyta</taxon>
        <taxon>Tracheophyta</taxon>
        <taxon>Spermatophyta</taxon>
        <taxon>Magnoliopsida</taxon>
        <taxon>Liliopsida</taxon>
        <taxon>Poales</taxon>
        <taxon>Poaceae</taxon>
        <taxon>PACMAD clade</taxon>
        <taxon>Arundinoideae</taxon>
        <taxon>Arundineae</taxon>
        <taxon>Arundo</taxon>
    </lineage>
</organism>
<protein>
    <submittedName>
        <fullName evidence="2">Uncharacterized protein</fullName>
    </submittedName>
</protein>
<evidence type="ECO:0000313" key="2">
    <source>
        <dbReference type="EMBL" id="JAD19649.1"/>
    </source>
</evidence>
<feature type="compositionally biased region" description="Polar residues" evidence="1">
    <location>
        <begin position="1"/>
        <end position="11"/>
    </location>
</feature>
<evidence type="ECO:0000256" key="1">
    <source>
        <dbReference type="SAM" id="MobiDB-lite"/>
    </source>
</evidence>